<evidence type="ECO:0000313" key="10">
    <source>
        <dbReference type="Proteomes" id="UP000448943"/>
    </source>
</evidence>
<evidence type="ECO:0000259" key="8">
    <source>
        <dbReference type="PROSITE" id="PS50949"/>
    </source>
</evidence>
<evidence type="ECO:0000256" key="3">
    <source>
        <dbReference type="ARBA" id="ARBA00022576"/>
    </source>
</evidence>
<dbReference type="Gene3D" id="1.10.10.10">
    <property type="entry name" value="Winged helix-like DNA-binding domain superfamily/Winged helix DNA-binding domain"/>
    <property type="match status" value="1"/>
</dbReference>
<dbReference type="PRINTS" id="PR00035">
    <property type="entry name" value="HTHGNTR"/>
</dbReference>
<dbReference type="GO" id="GO:0030170">
    <property type="term" value="F:pyridoxal phosphate binding"/>
    <property type="evidence" value="ECO:0007669"/>
    <property type="project" value="InterPro"/>
</dbReference>
<dbReference type="InterPro" id="IPR015424">
    <property type="entry name" value="PyrdxlP-dep_Trfase"/>
</dbReference>
<dbReference type="InterPro" id="IPR051446">
    <property type="entry name" value="HTH_trans_reg/aminotransferase"/>
</dbReference>
<gene>
    <name evidence="9" type="ORF">ERL59_06205</name>
</gene>
<dbReference type="EMBL" id="SIJB01000015">
    <property type="protein sequence ID" value="NBI28543.1"/>
    <property type="molecule type" value="Genomic_DNA"/>
</dbReference>
<dbReference type="InterPro" id="IPR000524">
    <property type="entry name" value="Tscrpt_reg_HTH_GntR"/>
</dbReference>
<keyword evidence="7" id="KW-0804">Transcription</keyword>
<sequence length="467" mass="53640">MMWIPIDRKMKKSLIRQVYEQIRTQILKGKLNSGERLPSTRELSSNLNVSRNVVLEAYEQLYAEGFIESNQGRGTFVAEGAYLEQNTKHNSSIYDEKRQPIEASDEDIIDFRSGIPALDFFPRKKWGQISRDVYLESPDSIFGYGKPEGLSQIRNVLCEYLFKTRGVHCSPAQVVITTGATQSFSLVTQLLLSQESDVCIEDPTTYELHSIFAATGAHLCPIPVDEHGMQTDLIPTNINPGFVYVTPSHQFPLGGILPIHRRIQLIQYARQHNCFIVEDDYDSEYRFEGSPISSIQGLDPERVIYIGTFSKILSPALRIGYIILPDSLIERCKNLKWLTDLHTPSLEQLTMSRFIDEGYLERHIRKMKKIYKKRRDCLKECLVEHFGIEVNILGDSTGLHLIAEFENLSFTEEIVQHILKEHKVKIYPVEHHAIHKGRHRNKIILGYGNLEEEKLDKGIWRLKSGLK</sequence>
<comment type="caution">
    <text evidence="9">The sequence shown here is derived from an EMBL/GenBank/DDBJ whole genome shotgun (WGS) entry which is preliminary data.</text>
</comment>
<comment type="cofactor">
    <cofactor evidence="1">
        <name>pyridoxal 5'-phosphate</name>
        <dbReference type="ChEBI" id="CHEBI:597326"/>
    </cofactor>
</comment>
<keyword evidence="4" id="KW-0663">Pyridoxal phosphate</keyword>
<dbReference type="InterPro" id="IPR036390">
    <property type="entry name" value="WH_DNA-bd_sf"/>
</dbReference>
<dbReference type="GO" id="GO:0003677">
    <property type="term" value="F:DNA binding"/>
    <property type="evidence" value="ECO:0007669"/>
    <property type="project" value="UniProtKB-KW"/>
</dbReference>
<keyword evidence="3 9" id="KW-0032">Aminotransferase</keyword>
<evidence type="ECO:0000256" key="1">
    <source>
        <dbReference type="ARBA" id="ARBA00001933"/>
    </source>
</evidence>
<dbReference type="InterPro" id="IPR004839">
    <property type="entry name" value="Aminotransferase_I/II_large"/>
</dbReference>
<dbReference type="OrthoDB" id="9808770at2"/>
<evidence type="ECO:0000256" key="6">
    <source>
        <dbReference type="ARBA" id="ARBA00023125"/>
    </source>
</evidence>
<dbReference type="SUPFAM" id="SSF53383">
    <property type="entry name" value="PLP-dependent transferases"/>
    <property type="match status" value="1"/>
</dbReference>
<dbReference type="CDD" id="cd00609">
    <property type="entry name" value="AAT_like"/>
    <property type="match status" value="1"/>
</dbReference>
<accession>A0A6N9Q176</accession>
<evidence type="ECO:0000256" key="2">
    <source>
        <dbReference type="ARBA" id="ARBA00005384"/>
    </source>
</evidence>
<dbReference type="GO" id="GO:0008483">
    <property type="term" value="F:transaminase activity"/>
    <property type="evidence" value="ECO:0007669"/>
    <property type="project" value="UniProtKB-KW"/>
</dbReference>
<dbReference type="SUPFAM" id="SSF46785">
    <property type="entry name" value="Winged helix' DNA-binding domain"/>
    <property type="match status" value="1"/>
</dbReference>
<organism evidence="9 10">
    <name type="scientific">Chengkuizengella marina</name>
    <dbReference type="NCBI Taxonomy" id="2507566"/>
    <lineage>
        <taxon>Bacteria</taxon>
        <taxon>Bacillati</taxon>
        <taxon>Bacillota</taxon>
        <taxon>Bacilli</taxon>
        <taxon>Bacillales</taxon>
        <taxon>Paenibacillaceae</taxon>
        <taxon>Chengkuizengella</taxon>
    </lineage>
</organism>
<dbReference type="PANTHER" id="PTHR46577">
    <property type="entry name" value="HTH-TYPE TRANSCRIPTIONAL REGULATORY PROTEIN GABR"/>
    <property type="match status" value="1"/>
</dbReference>
<name>A0A6N9Q176_9BACL</name>
<dbReference type="Pfam" id="PF00155">
    <property type="entry name" value="Aminotran_1_2"/>
    <property type="match status" value="1"/>
</dbReference>
<keyword evidence="9" id="KW-0808">Transferase</keyword>
<evidence type="ECO:0000256" key="4">
    <source>
        <dbReference type="ARBA" id="ARBA00022898"/>
    </source>
</evidence>
<dbReference type="Gene3D" id="3.40.640.10">
    <property type="entry name" value="Type I PLP-dependent aspartate aminotransferase-like (Major domain)"/>
    <property type="match status" value="1"/>
</dbReference>
<dbReference type="CDD" id="cd07377">
    <property type="entry name" value="WHTH_GntR"/>
    <property type="match status" value="1"/>
</dbReference>
<dbReference type="Proteomes" id="UP000448943">
    <property type="component" value="Unassembled WGS sequence"/>
</dbReference>
<keyword evidence="5" id="KW-0805">Transcription regulation</keyword>
<reference evidence="9 10" key="1">
    <citation type="submission" date="2019-01" db="EMBL/GenBank/DDBJ databases">
        <title>Chengkuizengella sp. nov., isolated from deep-sea sediment of East Pacific Ocean.</title>
        <authorList>
            <person name="Yang J."/>
            <person name="Lai Q."/>
            <person name="Shao Z."/>
        </authorList>
    </citation>
    <scope>NUCLEOTIDE SEQUENCE [LARGE SCALE GENOMIC DNA]</scope>
    <source>
        <strain evidence="9 10">YPA3-1-1</strain>
    </source>
</reference>
<evidence type="ECO:0000256" key="5">
    <source>
        <dbReference type="ARBA" id="ARBA00023015"/>
    </source>
</evidence>
<dbReference type="GO" id="GO:0003700">
    <property type="term" value="F:DNA-binding transcription factor activity"/>
    <property type="evidence" value="ECO:0007669"/>
    <property type="project" value="InterPro"/>
</dbReference>
<protein>
    <submittedName>
        <fullName evidence="9">PLP-dependent aminotransferase family protein</fullName>
    </submittedName>
</protein>
<evidence type="ECO:0000313" key="9">
    <source>
        <dbReference type="EMBL" id="NBI28543.1"/>
    </source>
</evidence>
<dbReference type="SMART" id="SM00345">
    <property type="entry name" value="HTH_GNTR"/>
    <property type="match status" value="1"/>
</dbReference>
<keyword evidence="6" id="KW-0238">DNA-binding</keyword>
<dbReference type="InterPro" id="IPR036388">
    <property type="entry name" value="WH-like_DNA-bd_sf"/>
</dbReference>
<dbReference type="Pfam" id="PF00392">
    <property type="entry name" value="GntR"/>
    <property type="match status" value="1"/>
</dbReference>
<evidence type="ECO:0000256" key="7">
    <source>
        <dbReference type="ARBA" id="ARBA00023163"/>
    </source>
</evidence>
<dbReference type="RefSeq" id="WP_160645360.1">
    <property type="nucleotide sequence ID" value="NZ_SIJB01000015.1"/>
</dbReference>
<dbReference type="PROSITE" id="PS50949">
    <property type="entry name" value="HTH_GNTR"/>
    <property type="match status" value="1"/>
</dbReference>
<dbReference type="InterPro" id="IPR015421">
    <property type="entry name" value="PyrdxlP-dep_Trfase_major"/>
</dbReference>
<dbReference type="PANTHER" id="PTHR46577:SF1">
    <property type="entry name" value="HTH-TYPE TRANSCRIPTIONAL REGULATORY PROTEIN GABR"/>
    <property type="match status" value="1"/>
</dbReference>
<keyword evidence="10" id="KW-1185">Reference proteome</keyword>
<comment type="similarity">
    <text evidence="2">In the C-terminal section; belongs to the class-I pyridoxal-phosphate-dependent aminotransferase family.</text>
</comment>
<proteinExistence type="inferred from homology"/>
<dbReference type="AlphaFoldDB" id="A0A6N9Q176"/>
<feature type="domain" description="HTH gntR-type" evidence="8">
    <location>
        <begin position="12"/>
        <end position="80"/>
    </location>
</feature>